<dbReference type="AlphaFoldDB" id="A0A8J2MTB4"/>
<gene>
    <name evidence="2" type="ORF">HICCMSTLAB_LOCUS13416</name>
</gene>
<evidence type="ECO:0000256" key="1">
    <source>
        <dbReference type="SAM" id="MobiDB-lite"/>
    </source>
</evidence>
<keyword evidence="3" id="KW-1185">Reference proteome</keyword>
<feature type="region of interest" description="Disordered" evidence="1">
    <location>
        <begin position="58"/>
        <end position="77"/>
    </location>
</feature>
<evidence type="ECO:0000313" key="3">
    <source>
        <dbReference type="Proteomes" id="UP000786811"/>
    </source>
</evidence>
<proteinExistence type="predicted"/>
<evidence type="ECO:0000313" key="2">
    <source>
        <dbReference type="EMBL" id="CAG5108780.1"/>
    </source>
</evidence>
<protein>
    <submittedName>
        <fullName evidence="2">Uncharacterized protein</fullName>
    </submittedName>
</protein>
<organism evidence="2 3">
    <name type="scientific">Cotesia congregata</name>
    <name type="common">Parasitoid wasp</name>
    <name type="synonym">Apanteles congregatus</name>
    <dbReference type="NCBI Taxonomy" id="51543"/>
    <lineage>
        <taxon>Eukaryota</taxon>
        <taxon>Metazoa</taxon>
        <taxon>Ecdysozoa</taxon>
        <taxon>Arthropoda</taxon>
        <taxon>Hexapoda</taxon>
        <taxon>Insecta</taxon>
        <taxon>Pterygota</taxon>
        <taxon>Neoptera</taxon>
        <taxon>Endopterygota</taxon>
        <taxon>Hymenoptera</taxon>
        <taxon>Apocrita</taxon>
        <taxon>Ichneumonoidea</taxon>
        <taxon>Braconidae</taxon>
        <taxon>Microgastrinae</taxon>
        <taxon>Cotesia</taxon>
    </lineage>
</organism>
<accession>A0A8J2MTB4</accession>
<comment type="caution">
    <text evidence="2">The sequence shown here is derived from an EMBL/GenBank/DDBJ whole genome shotgun (WGS) entry which is preliminary data.</text>
</comment>
<dbReference type="Proteomes" id="UP000786811">
    <property type="component" value="Unassembled WGS sequence"/>
</dbReference>
<sequence length="77" mass="8348">MANSQGLPDFSSHSCTRINIEGTCATVALTPTFLRCLNNNNIGLAIWRLQRKGFTSHFDRPITGSDPPARISGCTPT</sequence>
<dbReference type="EMBL" id="CAJNRD030001124">
    <property type="protein sequence ID" value="CAG5108780.1"/>
    <property type="molecule type" value="Genomic_DNA"/>
</dbReference>
<name>A0A8J2MTB4_COTCN</name>
<reference evidence="2" key="1">
    <citation type="submission" date="2021-04" db="EMBL/GenBank/DDBJ databases">
        <authorList>
            <person name="Chebbi M.A.C M."/>
        </authorList>
    </citation>
    <scope>NUCLEOTIDE SEQUENCE</scope>
</reference>